<accession>A0A2V0NVG3</accession>
<dbReference type="InterPro" id="IPR007347">
    <property type="entry name" value="SpoVS"/>
</dbReference>
<evidence type="ECO:0000313" key="3">
    <source>
        <dbReference type="Proteomes" id="UP000247498"/>
    </source>
</evidence>
<reference evidence="2 3" key="1">
    <citation type="journal article" date="2018" name="Sci. Rep.">
        <title>Raphidocelis subcapitata (=Pseudokirchneriella subcapitata) provides an insight into genome evolution and environmental adaptations in the Sphaeropleales.</title>
        <authorList>
            <person name="Suzuki S."/>
            <person name="Yamaguchi H."/>
            <person name="Nakajima N."/>
            <person name="Kawachi M."/>
        </authorList>
    </citation>
    <scope>NUCLEOTIDE SEQUENCE [LARGE SCALE GENOMIC DNA]</scope>
    <source>
        <strain evidence="2 3">NIES-35</strain>
    </source>
</reference>
<evidence type="ECO:0000256" key="1">
    <source>
        <dbReference type="SAM" id="MobiDB-lite"/>
    </source>
</evidence>
<organism evidence="2 3">
    <name type="scientific">Raphidocelis subcapitata</name>
    <dbReference type="NCBI Taxonomy" id="307507"/>
    <lineage>
        <taxon>Eukaryota</taxon>
        <taxon>Viridiplantae</taxon>
        <taxon>Chlorophyta</taxon>
        <taxon>core chlorophytes</taxon>
        <taxon>Chlorophyceae</taxon>
        <taxon>CS clade</taxon>
        <taxon>Sphaeropleales</taxon>
        <taxon>Selenastraceae</taxon>
        <taxon>Raphidocelis</taxon>
    </lineage>
</organism>
<dbReference type="Proteomes" id="UP000247498">
    <property type="component" value="Unassembled WGS sequence"/>
</dbReference>
<comment type="caution">
    <text evidence="2">The sequence shown here is derived from an EMBL/GenBank/DDBJ whole genome shotgun (WGS) entry which is preliminary data.</text>
</comment>
<gene>
    <name evidence="2" type="ORF">Rsub_02278</name>
</gene>
<dbReference type="Pfam" id="PF04232">
    <property type="entry name" value="SpoVS"/>
    <property type="match status" value="1"/>
</dbReference>
<dbReference type="OrthoDB" id="547426at2759"/>
<keyword evidence="3" id="KW-1185">Reference proteome</keyword>
<name>A0A2V0NVG3_9CHLO</name>
<feature type="compositionally biased region" description="Pro residues" evidence="1">
    <location>
        <begin position="17"/>
        <end position="28"/>
    </location>
</feature>
<proteinExistence type="predicted"/>
<protein>
    <submittedName>
        <fullName evidence="2">Uncharacterized protein</fullName>
    </submittedName>
</protein>
<feature type="compositionally biased region" description="Low complexity" evidence="1">
    <location>
        <begin position="75"/>
        <end position="84"/>
    </location>
</feature>
<dbReference type="InParanoid" id="A0A2V0NVG3"/>
<sequence length="286" mass="29243">MRSLPQHCPLRAATAAAPPPPPLLPPPQCRRRRPAPRAAAVVAANSGGNGGSSATDGSQQRGERRLRAAPPPRQQPAAAAQQPQPARPVERRVLSVSSGSDLGRTAGALIQQLDAFGSAEIWCTGVTSQVYAVGVLVTAQEMLASRGSGLAATFQYTSPDGTPDSEKRTMRKLVVGAVAAPAPDPAEWSAPGLRTSTAAVRDTASLAAALRAGVESAAGGHALEGRGEQGVNRALRAVLALQAELGEPLSVWPWYGAVADAAAAARGEEGRAVAGTVLLVRRCSAE</sequence>
<dbReference type="AlphaFoldDB" id="A0A2V0NVG3"/>
<feature type="region of interest" description="Disordered" evidence="1">
    <location>
        <begin position="1"/>
        <end position="101"/>
    </location>
</feature>
<dbReference type="EMBL" id="BDRX01000011">
    <property type="protein sequence ID" value="GBF89560.1"/>
    <property type="molecule type" value="Genomic_DNA"/>
</dbReference>
<evidence type="ECO:0000313" key="2">
    <source>
        <dbReference type="EMBL" id="GBF89560.1"/>
    </source>
</evidence>